<organism evidence="1 2">
    <name type="scientific">Stieleria marina</name>
    <dbReference type="NCBI Taxonomy" id="1930275"/>
    <lineage>
        <taxon>Bacteria</taxon>
        <taxon>Pseudomonadati</taxon>
        <taxon>Planctomycetota</taxon>
        <taxon>Planctomycetia</taxon>
        <taxon>Pirellulales</taxon>
        <taxon>Pirellulaceae</taxon>
        <taxon>Stieleria</taxon>
    </lineage>
</organism>
<name>A0A517NWA0_9BACT</name>
<reference evidence="1 2" key="1">
    <citation type="submission" date="2019-02" db="EMBL/GenBank/DDBJ databases">
        <title>Deep-cultivation of Planctomycetes and their phenomic and genomic characterization uncovers novel biology.</title>
        <authorList>
            <person name="Wiegand S."/>
            <person name="Jogler M."/>
            <person name="Boedeker C."/>
            <person name="Pinto D."/>
            <person name="Vollmers J."/>
            <person name="Rivas-Marin E."/>
            <person name="Kohn T."/>
            <person name="Peeters S.H."/>
            <person name="Heuer A."/>
            <person name="Rast P."/>
            <person name="Oberbeckmann S."/>
            <person name="Bunk B."/>
            <person name="Jeske O."/>
            <person name="Meyerdierks A."/>
            <person name="Storesund J.E."/>
            <person name="Kallscheuer N."/>
            <person name="Luecker S."/>
            <person name="Lage O.M."/>
            <person name="Pohl T."/>
            <person name="Merkel B.J."/>
            <person name="Hornburger P."/>
            <person name="Mueller R.-W."/>
            <person name="Bruemmer F."/>
            <person name="Labrenz M."/>
            <person name="Spormann A.M."/>
            <person name="Op den Camp H."/>
            <person name="Overmann J."/>
            <person name="Amann R."/>
            <person name="Jetten M.S.M."/>
            <person name="Mascher T."/>
            <person name="Medema M.H."/>
            <person name="Devos D.P."/>
            <person name="Kaster A.-K."/>
            <person name="Ovreas L."/>
            <person name="Rohde M."/>
            <person name="Galperin M.Y."/>
            <person name="Jogler C."/>
        </authorList>
    </citation>
    <scope>NUCLEOTIDE SEQUENCE [LARGE SCALE GENOMIC DNA]</scope>
    <source>
        <strain evidence="1 2">K23_9</strain>
    </source>
</reference>
<sequence length="59" mass="6808">MVFAAVGALEVDRSATQFQCALELRDQVCVITSAILNFQIQLESHKPRSNRRRFRTRQT</sequence>
<dbReference type="AlphaFoldDB" id="A0A517NWA0"/>
<evidence type="ECO:0000313" key="1">
    <source>
        <dbReference type="EMBL" id="QDT11410.1"/>
    </source>
</evidence>
<accession>A0A517NWA0</accession>
<proteinExistence type="predicted"/>
<keyword evidence="2" id="KW-1185">Reference proteome</keyword>
<dbReference type="Proteomes" id="UP000319817">
    <property type="component" value="Chromosome"/>
</dbReference>
<evidence type="ECO:0000313" key="2">
    <source>
        <dbReference type="Proteomes" id="UP000319817"/>
    </source>
</evidence>
<protein>
    <submittedName>
        <fullName evidence="1">Uncharacterized protein</fullName>
    </submittedName>
</protein>
<gene>
    <name evidence="1" type="ORF">K239x_34070</name>
</gene>
<dbReference type="EMBL" id="CP036526">
    <property type="protein sequence ID" value="QDT11410.1"/>
    <property type="molecule type" value="Genomic_DNA"/>
</dbReference>